<name>A0ABS8CP11_9RHOB</name>
<evidence type="ECO:0000313" key="4">
    <source>
        <dbReference type="EMBL" id="MCB5411114.1"/>
    </source>
</evidence>
<reference evidence="4 5" key="1">
    <citation type="submission" date="2020-07" db="EMBL/GenBank/DDBJ databases">
        <title>Pseudogemmobacter sp. nov., isolated from poultry manure in Taiwan.</title>
        <authorList>
            <person name="Lin S.-Y."/>
            <person name="Tang Y.-S."/>
            <person name="Young C.-C."/>
        </authorList>
    </citation>
    <scope>NUCLEOTIDE SEQUENCE [LARGE SCALE GENOMIC DNA]</scope>
    <source>
        <strain evidence="4 5">CC-YST710</strain>
    </source>
</reference>
<gene>
    <name evidence="4" type="ORF">H0485_14065</name>
</gene>
<evidence type="ECO:0000313" key="5">
    <source>
        <dbReference type="Proteomes" id="UP001198571"/>
    </source>
</evidence>
<dbReference type="InterPro" id="IPR027788">
    <property type="entry name" value="Alpha/beta-hydrolase_N_dom"/>
</dbReference>
<feature type="transmembrane region" description="Helical" evidence="1">
    <location>
        <begin position="166"/>
        <end position="182"/>
    </location>
</feature>
<dbReference type="PIRSF" id="PIRSF007542">
    <property type="entry name" value="UCP007542"/>
    <property type="match status" value="1"/>
</dbReference>
<keyword evidence="1" id="KW-0472">Membrane</keyword>
<dbReference type="RefSeq" id="WP_226936571.1">
    <property type="nucleotide sequence ID" value="NZ_JACDXX010000013.1"/>
</dbReference>
<dbReference type="Pfam" id="PF15420">
    <property type="entry name" value="Abhydrolase_9_N"/>
    <property type="match status" value="1"/>
</dbReference>
<evidence type="ECO:0000259" key="3">
    <source>
        <dbReference type="Pfam" id="PF15420"/>
    </source>
</evidence>
<feature type="transmembrane region" description="Helical" evidence="1">
    <location>
        <begin position="84"/>
        <end position="106"/>
    </location>
</feature>
<dbReference type="InterPro" id="IPR027787">
    <property type="entry name" value="Alpha/beta-hydrolase_catalytic"/>
</dbReference>
<feature type="transmembrane region" description="Helical" evidence="1">
    <location>
        <begin position="46"/>
        <end position="72"/>
    </location>
</feature>
<proteinExistence type="predicted"/>
<comment type="caution">
    <text evidence="4">The sequence shown here is derived from an EMBL/GenBank/DDBJ whole genome shotgun (WGS) entry which is preliminary data.</text>
</comment>
<dbReference type="Proteomes" id="UP001198571">
    <property type="component" value="Unassembled WGS sequence"/>
</dbReference>
<feature type="domain" description="Alpha/beta-hydrolase catalytic" evidence="2">
    <location>
        <begin position="259"/>
        <end position="536"/>
    </location>
</feature>
<keyword evidence="5" id="KW-1185">Reference proteome</keyword>
<evidence type="ECO:0000259" key="2">
    <source>
        <dbReference type="Pfam" id="PF10081"/>
    </source>
</evidence>
<accession>A0ABS8CP11</accession>
<sequence length="555" mass="60830">MIRLFRPSQDLPLIGRPSALGLTLGALAFAASLTPSLIPRAGLMQGALAGLCFAFGYLFGYALIVLWGWMLAGRPPAPAARQRLYLQIALLISVVVIGLALTQVTGWQNDIHRGMNIAPVESARPFTILGVGLAVSALFLLIGRLFRRLWRWIAAQLEPWVPGRMARVAGIVLALMCFWAIGNDMVVGRILAALDRSYAALDQMMPTEQAPPADPLKTGSAASLASWEGLGATGRAWVLDQPDAAAISAVTGRAALEPLRIYIGLSNAGTADDRAALALREALRVGAFERRRLVLAFPTGTGWMDPAGMQPLDYLSDGDVAAVAVQYSWLPSWMSLFLQPEYGAETADAVFREIYGHWRKMPEETRPELYLFGLSLGARNGELPISWPDLLSDPPAGALWVGPPFAMRGWQQLRHARREDSPAWAPRYRDGSAIRVMTQEVQQGRDYAEWGVMRMVFLAYPSDPIAWFNTSIFWRAPDWLEGERGPDVSQSLRWWPGITFLQLGFDMMTATSTPPGYGHVYAARDYLKAWDAVLGTAASPELLGRIEAVLEAQGL</sequence>
<keyword evidence="1" id="KW-0812">Transmembrane</keyword>
<organism evidence="4 5">
    <name type="scientific">Pseudogemmobacter faecipullorum</name>
    <dbReference type="NCBI Taxonomy" id="2755041"/>
    <lineage>
        <taxon>Bacteria</taxon>
        <taxon>Pseudomonadati</taxon>
        <taxon>Pseudomonadota</taxon>
        <taxon>Alphaproteobacteria</taxon>
        <taxon>Rhodobacterales</taxon>
        <taxon>Paracoccaceae</taxon>
        <taxon>Pseudogemmobacter</taxon>
    </lineage>
</organism>
<dbReference type="EMBL" id="JACDXX010000013">
    <property type="protein sequence ID" value="MCB5411114.1"/>
    <property type="molecule type" value="Genomic_DNA"/>
</dbReference>
<keyword evidence="1" id="KW-1133">Transmembrane helix</keyword>
<feature type="transmembrane region" description="Helical" evidence="1">
    <location>
        <begin position="126"/>
        <end position="146"/>
    </location>
</feature>
<dbReference type="Pfam" id="PF10081">
    <property type="entry name" value="Abhydrolase_9"/>
    <property type="match status" value="1"/>
</dbReference>
<feature type="domain" description="Alpha/beta-hydrolase N-terminal" evidence="3">
    <location>
        <begin position="33"/>
        <end position="239"/>
    </location>
</feature>
<protein>
    <submittedName>
        <fullName evidence="4">Alpha/beta-hydrolase family protein</fullName>
    </submittedName>
</protein>
<evidence type="ECO:0000256" key="1">
    <source>
        <dbReference type="SAM" id="Phobius"/>
    </source>
</evidence>
<dbReference type="InterPro" id="IPR012037">
    <property type="entry name" value="Alpha/beta-hydrolase_fam"/>
</dbReference>